<dbReference type="PANTHER" id="PTHR43881:SF1">
    <property type="entry name" value="GAMMA-GLUTAMYLTRANSPEPTIDASE (AFU_ORTHOLOGUE AFUA_4G13580)"/>
    <property type="match status" value="1"/>
</dbReference>
<organism evidence="1 2">
    <name type="scientific">Delftia acidovorans</name>
    <name type="common">Pseudomonas acidovorans</name>
    <name type="synonym">Comamonas acidovorans</name>
    <dbReference type="NCBI Taxonomy" id="80866"/>
    <lineage>
        <taxon>Bacteria</taxon>
        <taxon>Pseudomonadati</taxon>
        <taxon>Pseudomonadota</taxon>
        <taxon>Betaproteobacteria</taxon>
        <taxon>Burkholderiales</taxon>
        <taxon>Comamonadaceae</taxon>
        <taxon>Delftia</taxon>
    </lineage>
</organism>
<comment type="caution">
    <text evidence="1">The sequence shown here is derived from an EMBL/GenBank/DDBJ whole genome shotgun (WGS) entry which is preliminary data.</text>
</comment>
<dbReference type="InterPro" id="IPR052896">
    <property type="entry name" value="GGT-like_enzyme"/>
</dbReference>
<name>A0AAJ2R655_DELAC</name>
<dbReference type="Pfam" id="PF01019">
    <property type="entry name" value="G_glu_transpept"/>
    <property type="match status" value="1"/>
</dbReference>
<reference evidence="1" key="1">
    <citation type="submission" date="2023-11" db="EMBL/GenBank/DDBJ databases">
        <title>Identification and selenium tolerance of Delftia acidovorans R3-25.</title>
        <authorList>
            <person name="Zhang S."/>
            <person name="Liu Y."/>
            <person name="Guo Y."/>
        </authorList>
    </citation>
    <scope>NUCLEOTIDE SEQUENCE</scope>
    <source>
        <strain evidence="1">R3-25</strain>
    </source>
</reference>
<gene>
    <name evidence="1" type="ORF">SGN30_30890</name>
</gene>
<evidence type="ECO:0000313" key="2">
    <source>
        <dbReference type="Proteomes" id="UP001287445"/>
    </source>
</evidence>
<dbReference type="InterPro" id="IPR043137">
    <property type="entry name" value="GGT_ssub_C"/>
</dbReference>
<dbReference type="PANTHER" id="PTHR43881">
    <property type="entry name" value="GAMMA-GLUTAMYLTRANSPEPTIDASE (AFU_ORTHOLOGUE AFUA_4G13580)"/>
    <property type="match status" value="1"/>
</dbReference>
<dbReference type="AlphaFoldDB" id="A0AAJ2R655"/>
<evidence type="ECO:0000313" key="1">
    <source>
        <dbReference type="EMBL" id="MDX4957848.1"/>
    </source>
</evidence>
<dbReference type="EMBL" id="JAWWMZ010000021">
    <property type="protein sequence ID" value="MDX4957848.1"/>
    <property type="molecule type" value="Genomic_DNA"/>
</dbReference>
<proteinExistence type="predicted"/>
<dbReference type="SUPFAM" id="SSF56235">
    <property type="entry name" value="N-terminal nucleophile aminohydrolases (Ntn hydrolases)"/>
    <property type="match status" value="1"/>
</dbReference>
<sequence length="533" mass="57094">MRNFQNPGRSVVMSTHGMAATSHPAATQAAVRILEAGGTAMDAAVAACAVQCVVEPGSTGIGGDCFALYSEKGSDQITAYNGAGWAPHATSLKAVLASGEEKQLRRQSPYVVTVPGAVDAWVALTDRFGRLPMGRLLEDAIRFAEQGYAVAPRAGTDWAMHTQLLAATTARDIMLVDGQAPAIGSVHRQPQLGATLRKIAEQGRAGFYEGEVAQDIVSYLRSLGGVHTLEDFATYRGEFVQPVKSRFRDHVVHECPPPGQGIIALLLLNILQGLEPGTDPLSAERLKAEIDATRMAYRVRDALLADPRFADVDVDYLLSQELAAQLRNGEFPDHFKTPATNAAAEHKDTVYISVVDKDRNCASFINSIFHPFGSGLMAPKSGVLLHNRGQSFELAEGHPNCIGPGKRPLHTIIPGMTTKDGRVELVFGVMGGHYQAMGHAHFLSKVIDYGCDIQAASDLPRLFPIPGTDKVEVESTLPQHVAQALEQQGYRLVAPGYPAIGGAQAIRVDWDNGVLHGASDHRKDGCAMGANRS</sequence>
<dbReference type="Gene3D" id="3.60.20.40">
    <property type="match status" value="1"/>
</dbReference>
<protein>
    <submittedName>
        <fullName evidence="1">Gamma-glutamyltransferase family protein</fullName>
    </submittedName>
</protein>
<dbReference type="RefSeq" id="WP_319076916.1">
    <property type="nucleotide sequence ID" value="NZ_JAWWMZ010000021.1"/>
</dbReference>
<accession>A0AAJ2R655</accession>
<dbReference type="PRINTS" id="PR01210">
    <property type="entry name" value="GGTRANSPTASE"/>
</dbReference>
<dbReference type="InterPro" id="IPR029055">
    <property type="entry name" value="Ntn_hydrolases_N"/>
</dbReference>
<dbReference type="Proteomes" id="UP001287445">
    <property type="component" value="Unassembled WGS sequence"/>
</dbReference>
<dbReference type="Gene3D" id="1.10.246.230">
    <property type="match status" value="1"/>
</dbReference>